<evidence type="ECO:0000256" key="2">
    <source>
        <dbReference type="ARBA" id="ARBA00022857"/>
    </source>
</evidence>
<keyword evidence="2" id="KW-0521">NADP</keyword>
<keyword evidence="5" id="KW-1185">Reference proteome</keyword>
<dbReference type="PANTHER" id="PTHR43544">
    <property type="entry name" value="SHORT-CHAIN DEHYDROGENASE/REDUCTASE"/>
    <property type="match status" value="1"/>
</dbReference>
<dbReference type="GO" id="GO:0016491">
    <property type="term" value="F:oxidoreductase activity"/>
    <property type="evidence" value="ECO:0007669"/>
    <property type="project" value="UniProtKB-KW"/>
</dbReference>
<sequence length="249" mass="26717">MHPETIYLITGASRGLGRGFLDVLRQRPNTTVVAAVRNLESSSSKEINLLSTASGSKVITVVIDSTVASSAQEAVKTLQSEHGITKLDVVIANAGIAKYYGLAEVTPIEEVREHFEVNTIGVLALFHATWPLLKLSSHPIFVGLTTSGASITNLGDIPMGITSYGISKAALNYLVRKIHFENPSLIAFVISPGWVQTEMGNYGASTLDMASAPLTIEDSVHGMLAKIDNATREETSGKFESFDDAVLQW</sequence>
<name>A0A3D8Q8W5_9HELO</name>
<comment type="caution">
    <text evidence="4">The sequence shown here is derived from an EMBL/GenBank/DDBJ whole genome shotgun (WGS) entry which is preliminary data.</text>
</comment>
<dbReference type="Pfam" id="PF00106">
    <property type="entry name" value="adh_short"/>
    <property type="match status" value="1"/>
</dbReference>
<dbReference type="InterPro" id="IPR020904">
    <property type="entry name" value="Sc_DH/Rdtase_CS"/>
</dbReference>
<dbReference type="Gene3D" id="3.40.50.720">
    <property type="entry name" value="NAD(P)-binding Rossmann-like Domain"/>
    <property type="match status" value="1"/>
</dbReference>
<dbReference type="AlphaFoldDB" id="A0A3D8Q8W5"/>
<evidence type="ECO:0000256" key="1">
    <source>
        <dbReference type="ARBA" id="ARBA00006484"/>
    </source>
</evidence>
<dbReference type="InterPro" id="IPR036291">
    <property type="entry name" value="NAD(P)-bd_dom_sf"/>
</dbReference>
<dbReference type="InterPro" id="IPR051468">
    <property type="entry name" value="Fungal_SecMetab_SDRs"/>
</dbReference>
<evidence type="ECO:0000256" key="3">
    <source>
        <dbReference type="ARBA" id="ARBA00023002"/>
    </source>
</evidence>
<evidence type="ECO:0000313" key="5">
    <source>
        <dbReference type="Proteomes" id="UP000256645"/>
    </source>
</evidence>
<dbReference type="SUPFAM" id="SSF51735">
    <property type="entry name" value="NAD(P)-binding Rossmann-fold domains"/>
    <property type="match status" value="1"/>
</dbReference>
<gene>
    <name evidence="4" type="ORF">BP6252_13650</name>
</gene>
<dbReference type="EMBL" id="PDLM01000018">
    <property type="protein sequence ID" value="RDW58239.1"/>
    <property type="molecule type" value="Genomic_DNA"/>
</dbReference>
<protein>
    <submittedName>
        <fullName evidence="4">Aflatoxin biosynthesis ketoreductase nor-1-like protein</fullName>
    </submittedName>
</protein>
<dbReference type="Proteomes" id="UP000256645">
    <property type="component" value="Unassembled WGS sequence"/>
</dbReference>
<organism evidence="4 5">
    <name type="scientific">Coleophoma cylindrospora</name>
    <dbReference type="NCBI Taxonomy" id="1849047"/>
    <lineage>
        <taxon>Eukaryota</taxon>
        <taxon>Fungi</taxon>
        <taxon>Dikarya</taxon>
        <taxon>Ascomycota</taxon>
        <taxon>Pezizomycotina</taxon>
        <taxon>Leotiomycetes</taxon>
        <taxon>Helotiales</taxon>
        <taxon>Dermateaceae</taxon>
        <taxon>Coleophoma</taxon>
    </lineage>
</organism>
<accession>A0A3D8Q8W5</accession>
<dbReference type="PRINTS" id="PR00081">
    <property type="entry name" value="GDHRDH"/>
</dbReference>
<dbReference type="CDD" id="cd05325">
    <property type="entry name" value="carb_red_sniffer_like_SDR_c"/>
    <property type="match status" value="1"/>
</dbReference>
<comment type="similarity">
    <text evidence="1">Belongs to the short-chain dehydrogenases/reductases (SDR) family.</text>
</comment>
<dbReference type="PANTHER" id="PTHR43544:SF7">
    <property type="entry name" value="NADB-LER2"/>
    <property type="match status" value="1"/>
</dbReference>
<proteinExistence type="inferred from homology"/>
<dbReference type="GO" id="GO:0005737">
    <property type="term" value="C:cytoplasm"/>
    <property type="evidence" value="ECO:0007669"/>
    <property type="project" value="TreeGrafter"/>
</dbReference>
<keyword evidence="3" id="KW-0560">Oxidoreductase</keyword>
<dbReference type="OrthoDB" id="9876299at2759"/>
<dbReference type="InterPro" id="IPR002347">
    <property type="entry name" value="SDR_fam"/>
</dbReference>
<evidence type="ECO:0000313" key="4">
    <source>
        <dbReference type="EMBL" id="RDW58239.1"/>
    </source>
</evidence>
<reference evidence="4 5" key="1">
    <citation type="journal article" date="2018" name="IMA Fungus">
        <title>IMA Genome-F 9: Draft genome sequence of Annulohypoxylon stygium, Aspergillus mulundensis, Berkeleyomyces basicola (syn. Thielaviopsis basicola), Ceratocystis smalleyi, two Cercospora beticola strains, Coleophoma cylindrospora, Fusarium fracticaudum, Phialophora cf. hyalina, and Morchella septimelata.</title>
        <authorList>
            <person name="Wingfield B.D."/>
            <person name="Bills G.F."/>
            <person name="Dong Y."/>
            <person name="Huang W."/>
            <person name="Nel W.J."/>
            <person name="Swalarsk-Parry B.S."/>
            <person name="Vaghefi N."/>
            <person name="Wilken P.M."/>
            <person name="An Z."/>
            <person name="de Beer Z.W."/>
            <person name="De Vos L."/>
            <person name="Chen L."/>
            <person name="Duong T.A."/>
            <person name="Gao Y."/>
            <person name="Hammerbacher A."/>
            <person name="Kikkert J.R."/>
            <person name="Li Y."/>
            <person name="Li H."/>
            <person name="Li K."/>
            <person name="Li Q."/>
            <person name="Liu X."/>
            <person name="Ma X."/>
            <person name="Naidoo K."/>
            <person name="Pethybridge S.J."/>
            <person name="Sun J."/>
            <person name="Steenkamp E.T."/>
            <person name="van der Nest M.A."/>
            <person name="van Wyk S."/>
            <person name="Wingfield M.J."/>
            <person name="Xiong C."/>
            <person name="Yue Q."/>
            <person name="Zhang X."/>
        </authorList>
    </citation>
    <scope>NUCLEOTIDE SEQUENCE [LARGE SCALE GENOMIC DNA]</scope>
    <source>
        <strain evidence="4 5">BP6252</strain>
    </source>
</reference>
<dbReference type="PROSITE" id="PS00061">
    <property type="entry name" value="ADH_SHORT"/>
    <property type="match status" value="1"/>
</dbReference>